<feature type="transmembrane region" description="Helical" evidence="1">
    <location>
        <begin position="73"/>
        <end position="94"/>
    </location>
</feature>
<gene>
    <name evidence="3" type="ORF">SAMN05421665_1945</name>
</gene>
<dbReference type="PANTHER" id="PTHR36435">
    <property type="entry name" value="SLR1288 PROTEIN"/>
    <property type="match status" value="1"/>
</dbReference>
<feature type="transmembrane region" description="Helical" evidence="1">
    <location>
        <begin position="203"/>
        <end position="236"/>
    </location>
</feature>
<dbReference type="AlphaFoldDB" id="A0A1R3X2N7"/>
<organism evidence="3 4">
    <name type="scientific">Yoonia rosea</name>
    <dbReference type="NCBI Taxonomy" id="287098"/>
    <lineage>
        <taxon>Bacteria</taxon>
        <taxon>Pseudomonadati</taxon>
        <taxon>Pseudomonadota</taxon>
        <taxon>Alphaproteobacteria</taxon>
        <taxon>Rhodobacterales</taxon>
        <taxon>Paracoccaceae</taxon>
        <taxon>Yoonia</taxon>
    </lineage>
</organism>
<proteinExistence type="predicted"/>
<dbReference type="InterPro" id="IPR003675">
    <property type="entry name" value="Rce1/LyrA-like_dom"/>
</dbReference>
<dbReference type="Proteomes" id="UP000186997">
    <property type="component" value="Unassembled WGS sequence"/>
</dbReference>
<sequence>MPSLRLGIMTAVAYTAIIAVGTAYIFVLRQEPISLEIALLSLLPVQLIAVFMCAAVVVRFADWRAVGFGRVQWSGLLWFLPSWVVLAVMGAGIAQALTAQMMAGLGAFGITLLAVTTFLVAFGEEIVFRGVLLRGAITRLAVPAAMFLSALSFGLFHWVNRIAGQGASETSLQVLFAFLVGFFLAPIAIRVGNLWPLIIWHWFWNIAVILGQVAVVLHPYALTGLAIQAVISIWLWTDMIRKGRAD</sequence>
<dbReference type="PANTHER" id="PTHR36435:SF1">
    <property type="entry name" value="CAAX AMINO TERMINAL PROTEASE FAMILY PROTEIN"/>
    <property type="match status" value="1"/>
</dbReference>
<keyword evidence="1" id="KW-1133">Transmembrane helix</keyword>
<feature type="transmembrane region" description="Helical" evidence="1">
    <location>
        <begin position="171"/>
        <end position="191"/>
    </location>
</feature>
<feature type="transmembrane region" description="Helical" evidence="1">
    <location>
        <begin position="6"/>
        <end position="27"/>
    </location>
</feature>
<keyword evidence="4" id="KW-1185">Reference proteome</keyword>
<keyword evidence="1" id="KW-0812">Transmembrane</keyword>
<dbReference type="EMBL" id="FTPR01000001">
    <property type="protein sequence ID" value="SIT84890.1"/>
    <property type="molecule type" value="Genomic_DNA"/>
</dbReference>
<feature type="transmembrane region" description="Helical" evidence="1">
    <location>
        <begin position="39"/>
        <end position="61"/>
    </location>
</feature>
<evidence type="ECO:0000259" key="2">
    <source>
        <dbReference type="Pfam" id="PF02517"/>
    </source>
</evidence>
<name>A0A1R3X2N7_9RHOB</name>
<dbReference type="GO" id="GO:0080120">
    <property type="term" value="P:CAAX-box protein maturation"/>
    <property type="evidence" value="ECO:0007669"/>
    <property type="project" value="UniProtKB-ARBA"/>
</dbReference>
<protein>
    <recommendedName>
        <fullName evidence="2">CAAX prenyl protease 2/Lysostaphin resistance protein A-like domain-containing protein</fullName>
    </recommendedName>
</protein>
<evidence type="ECO:0000256" key="1">
    <source>
        <dbReference type="SAM" id="Phobius"/>
    </source>
</evidence>
<evidence type="ECO:0000313" key="4">
    <source>
        <dbReference type="Proteomes" id="UP000186997"/>
    </source>
</evidence>
<reference evidence="4" key="1">
    <citation type="submission" date="2017-01" db="EMBL/GenBank/DDBJ databases">
        <authorList>
            <person name="Varghese N."/>
            <person name="Submissions S."/>
        </authorList>
    </citation>
    <scope>NUCLEOTIDE SEQUENCE [LARGE SCALE GENOMIC DNA]</scope>
    <source>
        <strain evidence="4">DSM 29591</strain>
    </source>
</reference>
<feature type="transmembrane region" description="Helical" evidence="1">
    <location>
        <begin position="140"/>
        <end position="159"/>
    </location>
</feature>
<dbReference type="Pfam" id="PF02517">
    <property type="entry name" value="Rce1-like"/>
    <property type="match status" value="1"/>
</dbReference>
<accession>A0A1R3X2N7</accession>
<evidence type="ECO:0000313" key="3">
    <source>
        <dbReference type="EMBL" id="SIT84890.1"/>
    </source>
</evidence>
<dbReference type="STRING" id="287098.SAMN05421665_1945"/>
<dbReference type="InterPro" id="IPR052710">
    <property type="entry name" value="CAAX_protease"/>
</dbReference>
<keyword evidence="1" id="KW-0472">Membrane</keyword>
<feature type="domain" description="CAAX prenyl protease 2/Lysostaphin resistance protein A-like" evidence="2">
    <location>
        <begin position="110"/>
        <end position="206"/>
    </location>
</feature>
<dbReference type="OrthoDB" id="193898at2"/>
<dbReference type="GO" id="GO:0004175">
    <property type="term" value="F:endopeptidase activity"/>
    <property type="evidence" value="ECO:0007669"/>
    <property type="project" value="UniProtKB-ARBA"/>
</dbReference>
<feature type="transmembrane region" description="Helical" evidence="1">
    <location>
        <begin position="101"/>
        <end position="120"/>
    </location>
</feature>